<feature type="domain" description="Cation-transporting P-type ATPase N-terminal" evidence="12">
    <location>
        <begin position="7"/>
        <end position="81"/>
    </location>
</feature>
<dbReference type="PANTHER" id="PTHR43294:SF21">
    <property type="entry name" value="CATION TRANSPORTING ATPASE"/>
    <property type="match status" value="1"/>
</dbReference>
<dbReference type="PANTHER" id="PTHR43294">
    <property type="entry name" value="SODIUM/POTASSIUM-TRANSPORTING ATPASE SUBUNIT ALPHA"/>
    <property type="match status" value="1"/>
</dbReference>
<dbReference type="PRINTS" id="PR00120">
    <property type="entry name" value="HATPASE"/>
</dbReference>
<feature type="transmembrane region" description="Helical" evidence="11">
    <location>
        <begin position="791"/>
        <end position="808"/>
    </location>
</feature>
<dbReference type="Pfam" id="PF00689">
    <property type="entry name" value="Cation_ATPase_C"/>
    <property type="match status" value="1"/>
</dbReference>
<comment type="similarity">
    <text evidence="2">Belongs to the cation transport ATPase (P-type) (TC 3.A.3) family. Type IIA subfamily.</text>
</comment>
<feature type="transmembrane region" description="Helical" evidence="11">
    <location>
        <begin position="249"/>
        <end position="267"/>
    </location>
</feature>
<dbReference type="InterPro" id="IPR050510">
    <property type="entry name" value="Cation_transp_ATPase_P-type"/>
</dbReference>
<evidence type="ECO:0000256" key="11">
    <source>
        <dbReference type="SAM" id="Phobius"/>
    </source>
</evidence>
<evidence type="ECO:0000313" key="14">
    <source>
        <dbReference type="Proteomes" id="UP000265882"/>
    </source>
</evidence>
<keyword evidence="5" id="KW-0479">Metal-binding</keyword>
<dbReference type="EMBL" id="QZKU01000109">
    <property type="protein sequence ID" value="RJP17872.1"/>
    <property type="molecule type" value="Genomic_DNA"/>
</dbReference>
<keyword evidence="4 11" id="KW-0812">Transmembrane</keyword>
<dbReference type="GO" id="GO:0005886">
    <property type="term" value="C:plasma membrane"/>
    <property type="evidence" value="ECO:0007669"/>
    <property type="project" value="UniProtKB-SubCell"/>
</dbReference>
<dbReference type="SUPFAM" id="SSF81653">
    <property type="entry name" value="Calcium ATPase, transduction domain A"/>
    <property type="match status" value="1"/>
</dbReference>
<feature type="transmembrane region" description="Helical" evidence="11">
    <location>
        <begin position="829"/>
        <end position="849"/>
    </location>
</feature>
<dbReference type="GO" id="GO:0015662">
    <property type="term" value="F:P-type ion transporter activity"/>
    <property type="evidence" value="ECO:0007669"/>
    <property type="project" value="UniProtKB-ARBA"/>
</dbReference>
<dbReference type="SFLD" id="SFLDS00003">
    <property type="entry name" value="Haloacid_Dehalogenase"/>
    <property type="match status" value="1"/>
</dbReference>
<evidence type="ECO:0000313" key="13">
    <source>
        <dbReference type="EMBL" id="RJP17872.1"/>
    </source>
</evidence>
<dbReference type="GO" id="GO:0005524">
    <property type="term" value="F:ATP binding"/>
    <property type="evidence" value="ECO:0007669"/>
    <property type="project" value="UniProtKB-KW"/>
</dbReference>
<dbReference type="FunFam" id="2.70.150.10:FF:000016">
    <property type="entry name" value="Calcium-transporting P-type ATPase putative"/>
    <property type="match status" value="1"/>
</dbReference>
<evidence type="ECO:0000256" key="1">
    <source>
        <dbReference type="ARBA" id="ARBA00004651"/>
    </source>
</evidence>
<feature type="transmembrane region" description="Helical" evidence="11">
    <location>
        <begin position="861"/>
        <end position="881"/>
    </location>
</feature>
<evidence type="ECO:0000256" key="3">
    <source>
        <dbReference type="ARBA" id="ARBA00022475"/>
    </source>
</evidence>
<dbReference type="Gene3D" id="3.40.1110.10">
    <property type="entry name" value="Calcium-transporting ATPase, cytoplasmic domain N"/>
    <property type="match status" value="1"/>
</dbReference>
<dbReference type="AlphaFoldDB" id="A0A3A4NES4"/>
<dbReference type="InterPro" id="IPR023299">
    <property type="entry name" value="ATPase_P-typ_cyto_dom_N"/>
</dbReference>
<feature type="transmembrane region" description="Helical" evidence="11">
    <location>
        <begin position="85"/>
        <end position="101"/>
    </location>
</feature>
<dbReference type="PROSITE" id="PS00154">
    <property type="entry name" value="ATPASE_E1_E2"/>
    <property type="match status" value="1"/>
</dbReference>
<dbReference type="GO" id="GO:0019829">
    <property type="term" value="F:ATPase-coupled monoatomic cation transmembrane transporter activity"/>
    <property type="evidence" value="ECO:0007669"/>
    <property type="project" value="UniProtKB-ARBA"/>
</dbReference>
<dbReference type="SUPFAM" id="SSF81665">
    <property type="entry name" value="Calcium ATPase, transmembrane domain M"/>
    <property type="match status" value="1"/>
</dbReference>
<proteinExistence type="inferred from homology"/>
<evidence type="ECO:0000256" key="9">
    <source>
        <dbReference type="ARBA" id="ARBA00022989"/>
    </source>
</evidence>
<dbReference type="NCBIfam" id="TIGR01494">
    <property type="entry name" value="ATPase_P-type"/>
    <property type="match status" value="4"/>
</dbReference>
<organism evidence="13 14">
    <name type="scientific">Abyssobacteria bacterium (strain SURF_5)</name>
    <dbReference type="NCBI Taxonomy" id="2093360"/>
    <lineage>
        <taxon>Bacteria</taxon>
        <taxon>Pseudomonadati</taxon>
        <taxon>Candidatus Hydrogenedentota</taxon>
        <taxon>Candidatus Abyssobacteria</taxon>
    </lineage>
</organism>
<evidence type="ECO:0000256" key="8">
    <source>
        <dbReference type="ARBA" id="ARBA00022967"/>
    </source>
</evidence>
<keyword evidence="3" id="KW-1003">Cell membrane</keyword>
<evidence type="ECO:0000256" key="2">
    <source>
        <dbReference type="ARBA" id="ARBA00005675"/>
    </source>
</evidence>
<dbReference type="GO" id="GO:0016887">
    <property type="term" value="F:ATP hydrolysis activity"/>
    <property type="evidence" value="ECO:0007669"/>
    <property type="project" value="InterPro"/>
</dbReference>
<keyword evidence="9 11" id="KW-1133">Transmembrane helix</keyword>
<dbReference type="GO" id="GO:0046873">
    <property type="term" value="F:metal ion transmembrane transporter activity"/>
    <property type="evidence" value="ECO:0007669"/>
    <property type="project" value="UniProtKB-ARBA"/>
</dbReference>
<dbReference type="GO" id="GO:0098662">
    <property type="term" value="P:inorganic cation transmembrane transport"/>
    <property type="evidence" value="ECO:0007669"/>
    <property type="project" value="UniProtKB-ARBA"/>
</dbReference>
<comment type="caution">
    <text evidence="13">The sequence shown here is derived from an EMBL/GenBank/DDBJ whole genome shotgun (WGS) entry which is preliminary data.</text>
</comment>
<evidence type="ECO:0000256" key="5">
    <source>
        <dbReference type="ARBA" id="ARBA00022723"/>
    </source>
</evidence>
<feature type="transmembrane region" description="Helical" evidence="11">
    <location>
        <begin position="61"/>
        <end position="79"/>
    </location>
</feature>
<feature type="transmembrane region" description="Helical" evidence="11">
    <location>
        <begin position="762"/>
        <end position="785"/>
    </location>
</feature>
<comment type="subcellular location">
    <subcellularLocation>
        <location evidence="1">Cell membrane</location>
        <topology evidence="1">Multi-pass membrane protein</topology>
    </subcellularLocation>
</comment>
<feature type="transmembrane region" description="Helical" evidence="11">
    <location>
        <begin position="722"/>
        <end position="741"/>
    </location>
</feature>
<gene>
    <name evidence="13" type="ORF">C4520_15460</name>
</gene>
<dbReference type="Gene3D" id="2.70.150.10">
    <property type="entry name" value="Calcium-transporting ATPase, cytoplasmic transduction domain A"/>
    <property type="match status" value="1"/>
</dbReference>
<dbReference type="FunFam" id="3.40.50.1000:FF:000028">
    <property type="entry name" value="Calcium-transporting P-type ATPase, putative"/>
    <property type="match status" value="1"/>
</dbReference>
<dbReference type="InterPro" id="IPR006068">
    <property type="entry name" value="ATPase_P-typ_cation-transptr_C"/>
</dbReference>
<dbReference type="Proteomes" id="UP000265882">
    <property type="component" value="Unassembled WGS sequence"/>
</dbReference>
<dbReference type="InterPro" id="IPR001757">
    <property type="entry name" value="P_typ_ATPase"/>
</dbReference>
<dbReference type="Gene3D" id="1.20.1110.10">
    <property type="entry name" value="Calcium-transporting ATPase, transmembrane domain"/>
    <property type="match status" value="1"/>
</dbReference>
<dbReference type="Pfam" id="PF00122">
    <property type="entry name" value="E1-E2_ATPase"/>
    <property type="match status" value="1"/>
</dbReference>
<dbReference type="CDD" id="cd02089">
    <property type="entry name" value="P-type_ATPase_Ca_prok"/>
    <property type="match status" value="1"/>
</dbReference>
<evidence type="ECO:0000256" key="7">
    <source>
        <dbReference type="ARBA" id="ARBA00022840"/>
    </source>
</evidence>
<dbReference type="InterPro" id="IPR044492">
    <property type="entry name" value="P_typ_ATPase_HD_dom"/>
</dbReference>
<protein>
    <submittedName>
        <fullName evidence="13">Cation-translocating P-type ATPase</fullName>
    </submittedName>
</protein>
<dbReference type="GO" id="GO:0046872">
    <property type="term" value="F:metal ion binding"/>
    <property type="evidence" value="ECO:0007669"/>
    <property type="project" value="UniProtKB-KW"/>
</dbReference>
<dbReference type="InterPro" id="IPR004014">
    <property type="entry name" value="ATPase_P-typ_cation-transptr_N"/>
</dbReference>
<dbReference type="InterPro" id="IPR059000">
    <property type="entry name" value="ATPase_P-type_domA"/>
</dbReference>
<name>A0A3A4NES4_ABYX5</name>
<sequence>MTDNDKEYYQLGSGELILRLKTDPKRGLSKQEVERRLEEYGANELQAARRISPWSILFEQFKNILIMILIVAVVLSFLLGHMLEAIAITVILLFAVLLGFIQEYRAERALDALKQMAAPTATVVRDGEEAEVPARDIVPGDIILIQSGDRIPADARLLEAVNLQIEESALTGESVPVGKIDAPLHESGLALGDRKNMIYAGTVASYGRGRGVVVATGMQTEFGKIARMLQEVEISRTPLQKNLDRLGHILARVGFAVVIIIIGLGLLRDQPFFEMLVFGIALAVAVVPEALPAVVTISLAIGVQRMVKRNSLIRRLSAVETLGSTSIICSDKTGTLTKDEMTVRKIHFDGKSVEVSGSGYDPHGEFFRNGSAINPPDLLMHVLRAGVLASDAALSSGQEGGQWQIKGDPTEGALIVAAAKAGLKKDELEAEFPRINEIPFTSESKRMTTLHSTSKGTVAYSKGAPEVIINSCAKQLTEAGEVELTSEQKQQILETEQRMASDALRVLGLAYKADTDIENVERDMVFLGLVGMIDPPRPEAKSAVDTCKQAGIKTVMITGDHPLTAQAIARELGVLEEGRVITGAELEAMTDADLESDVDNIQVYARVSPEHKLRVVGALQKKGYFVAMTGDGVNDAPALKKADIGIAMGITGTDVTKEAADMTLTDDNFASIVAAVEEGRGVFSNIKKYLMFLLSSNIGEIGLMVGASLLGLPLPLSAVQILYVNLATDGLPALALAVDPFEKDLMRRKPRDPHLGIFSRTVVILMLSGGIWSGIINLGLFMWALGSSRGTTEAMTMTFVSLILVQFFKAYSYRSDRNSVFERPFSNKWLNLAIVWELALLSLIVYLPILHEPFTTYSLPLLDWLIVVALAATVVPVLEFAKWMERRGWFGKLA</sequence>
<evidence type="ECO:0000256" key="6">
    <source>
        <dbReference type="ARBA" id="ARBA00022741"/>
    </source>
</evidence>
<dbReference type="Pfam" id="PF13246">
    <property type="entry name" value="Cation_ATPase"/>
    <property type="match status" value="1"/>
</dbReference>
<feature type="transmembrane region" description="Helical" evidence="11">
    <location>
        <begin position="279"/>
        <end position="303"/>
    </location>
</feature>
<dbReference type="SUPFAM" id="SSF81660">
    <property type="entry name" value="Metal cation-transporting ATPase, ATP-binding domain N"/>
    <property type="match status" value="1"/>
</dbReference>
<evidence type="ECO:0000259" key="12">
    <source>
        <dbReference type="SMART" id="SM00831"/>
    </source>
</evidence>
<dbReference type="InterPro" id="IPR036412">
    <property type="entry name" value="HAD-like_sf"/>
</dbReference>
<evidence type="ECO:0000256" key="10">
    <source>
        <dbReference type="ARBA" id="ARBA00023136"/>
    </source>
</evidence>
<keyword evidence="10 11" id="KW-0472">Membrane</keyword>
<evidence type="ECO:0000256" key="4">
    <source>
        <dbReference type="ARBA" id="ARBA00022692"/>
    </source>
</evidence>
<dbReference type="SMART" id="SM00831">
    <property type="entry name" value="Cation_ATPase_N"/>
    <property type="match status" value="1"/>
</dbReference>
<dbReference type="Pfam" id="PF00690">
    <property type="entry name" value="Cation_ATPase_N"/>
    <property type="match status" value="1"/>
</dbReference>
<dbReference type="InterPro" id="IPR008250">
    <property type="entry name" value="ATPase_P-typ_transduc_dom_A_sf"/>
</dbReference>
<feature type="transmembrane region" description="Helical" evidence="11">
    <location>
        <begin position="689"/>
        <end position="710"/>
    </location>
</feature>
<dbReference type="SFLD" id="SFLDF00027">
    <property type="entry name" value="p-type_atpase"/>
    <property type="match status" value="1"/>
</dbReference>
<dbReference type="InterPro" id="IPR018303">
    <property type="entry name" value="ATPase_P-typ_P_site"/>
</dbReference>
<dbReference type="PRINTS" id="PR00119">
    <property type="entry name" value="CATATPASE"/>
</dbReference>
<dbReference type="InterPro" id="IPR023298">
    <property type="entry name" value="ATPase_P-typ_TM_dom_sf"/>
</dbReference>
<dbReference type="Gene3D" id="3.40.50.1000">
    <property type="entry name" value="HAD superfamily/HAD-like"/>
    <property type="match status" value="1"/>
</dbReference>
<keyword evidence="8" id="KW-1278">Translocase</keyword>
<dbReference type="InterPro" id="IPR023214">
    <property type="entry name" value="HAD_sf"/>
</dbReference>
<dbReference type="GO" id="GO:0140352">
    <property type="term" value="P:export from cell"/>
    <property type="evidence" value="ECO:0007669"/>
    <property type="project" value="UniProtKB-ARBA"/>
</dbReference>
<dbReference type="SFLD" id="SFLDG00002">
    <property type="entry name" value="C1.7:_P-type_atpase_like"/>
    <property type="match status" value="1"/>
</dbReference>
<reference evidence="13 14" key="1">
    <citation type="journal article" date="2017" name="ISME J.">
        <title>Energy and carbon metabolisms in a deep terrestrial subsurface fluid microbial community.</title>
        <authorList>
            <person name="Momper L."/>
            <person name="Jungbluth S.P."/>
            <person name="Lee M.D."/>
            <person name="Amend J.P."/>
        </authorList>
    </citation>
    <scope>NUCLEOTIDE SEQUENCE [LARGE SCALE GENOMIC DNA]</scope>
    <source>
        <strain evidence="13">SURF_5</strain>
    </source>
</reference>
<dbReference type="SUPFAM" id="SSF56784">
    <property type="entry name" value="HAD-like"/>
    <property type="match status" value="1"/>
</dbReference>
<keyword evidence="6" id="KW-0547">Nucleotide-binding</keyword>
<accession>A0A3A4NES4</accession>
<keyword evidence="7" id="KW-0067">ATP-binding</keyword>